<gene>
    <name evidence="1" type="ORF">S12H4_58268</name>
</gene>
<protein>
    <recommendedName>
        <fullName evidence="2">Methyltransferase domain-containing protein</fullName>
    </recommendedName>
</protein>
<dbReference type="CDD" id="cd02440">
    <property type="entry name" value="AdoMet_MTases"/>
    <property type="match status" value="1"/>
</dbReference>
<dbReference type="SUPFAM" id="SSF53335">
    <property type="entry name" value="S-adenosyl-L-methionine-dependent methyltransferases"/>
    <property type="match status" value="1"/>
</dbReference>
<feature type="non-terminal residue" evidence="1">
    <location>
        <position position="108"/>
    </location>
</feature>
<dbReference type="InterPro" id="IPR029063">
    <property type="entry name" value="SAM-dependent_MTases_sf"/>
</dbReference>
<accession>X1ULA5</accession>
<evidence type="ECO:0000313" key="1">
    <source>
        <dbReference type="EMBL" id="GAJ18309.1"/>
    </source>
</evidence>
<dbReference type="EMBL" id="BARW01037811">
    <property type="protein sequence ID" value="GAJ18309.1"/>
    <property type="molecule type" value="Genomic_DNA"/>
</dbReference>
<organism evidence="1">
    <name type="scientific">marine sediment metagenome</name>
    <dbReference type="NCBI Taxonomy" id="412755"/>
    <lineage>
        <taxon>unclassified sequences</taxon>
        <taxon>metagenomes</taxon>
        <taxon>ecological metagenomes</taxon>
    </lineage>
</organism>
<name>X1ULA5_9ZZZZ</name>
<proteinExistence type="predicted"/>
<sequence>MTRAEICPGIVIRRVNLEKMSMNRGKNIRRIVKDGYEKSHYDGSIFRKDGKQTRIENYFLGRLVKLVPDRARVLDLGCGSGVPVNACLIKQGFNVTGVDFCPRLITLA</sequence>
<comment type="caution">
    <text evidence="1">The sequence shown here is derived from an EMBL/GenBank/DDBJ whole genome shotgun (WGS) entry which is preliminary data.</text>
</comment>
<dbReference type="Gene3D" id="3.40.50.150">
    <property type="entry name" value="Vaccinia Virus protein VP39"/>
    <property type="match status" value="1"/>
</dbReference>
<reference evidence="1" key="1">
    <citation type="journal article" date="2014" name="Front. Microbiol.">
        <title>High frequency of phylogenetically diverse reductive dehalogenase-homologous genes in deep subseafloor sedimentary metagenomes.</title>
        <authorList>
            <person name="Kawai M."/>
            <person name="Futagami T."/>
            <person name="Toyoda A."/>
            <person name="Takaki Y."/>
            <person name="Nishi S."/>
            <person name="Hori S."/>
            <person name="Arai W."/>
            <person name="Tsubouchi T."/>
            <person name="Morono Y."/>
            <person name="Uchiyama I."/>
            <person name="Ito T."/>
            <person name="Fujiyama A."/>
            <person name="Inagaki F."/>
            <person name="Takami H."/>
        </authorList>
    </citation>
    <scope>NUCLEOTIDE SEQUENCE</scope>
    <source>
        <strain evidence="1">Expedition CK06-06</strain>
    </source>
</reference>
<evidence type="ECO:0008006" key="2">
    <source>
        <dbReference type="Google" id="ProtNLM"/>
    </source>
</evidence>
<dbReference type="AlphaFoldDB" id="X1ULA5"/>